<protein>
    <submittedName>
        <fullName evidence="1">RNA polymerase II transcription mediator complex subunit 9-domain-containing protein</fullName>
    </submittedName>
</protein>
<reference evidence="1 2" key="1">
    <citation type="journal article" date="2021" name="Nat. Commun.">
        <title>Genetic determinants of endophytism in the Arabidopsis root mycobiome.</title>
        <authorList>
            <person name="Mesny F."/>
            <person name="Miyauchi S."/>
            <person name="Thiergart T."/>
            <person name="Pickel B."/>
            <person name="Atanasova L."/>
            <person name="Karlsson M."/>
            <person name="Huettel B."/>
            <person name="Barry K.W."/>
            <person name="Haridas S."/>
            <person name="Chen C."/>
            <person name="Bauer D."/>
            <person name="Andreopoulos W."/>
            <person name="Pangilinan J."/>
            <person name="LaButti K."/>
            <person name="Riley R."/>
            <person name="Lipzen A."/>
            <person name="Clum A."/>
            <person name="Drula E."/>
            <person name="Henrissat B."/>
            <person name="Kohler A."/>
            <person name="Grigoriev I.V."/>
            <person name="Martin F.M."/>
            <person name="Hacquard S."/>
        </authorList>
    </citation>
    <scope>NUCLEOTIDE SEQUENCE [LARGE SCALE GENOMIC DNA]</scope>
    <source>
        <strain evidence="1 2">MPI-SDFR-AT-0079</strain>
    </source>
</reference>
<accession>A0ACB7NZH9</accession>
<comment type="caution">
    <text evidence="1">The sequence shown here is derived from an EMBL/GenBank/DDBJ whole genome shotgun (WGS) entry which is preliminary data.</text>
</comment>
<evidence type="ECO:0000313" key="2">
    <source>
        <dbReference type="Proteomes" id="UP000724584"/>
    </source>
</evidence>
<keyword evidence="2" id="KW-1185">Reference proteome</keyword>
<name>A0ACB7NZH9_9PEZI</name>
<organism evidence="1 2">
    <name type="scientific">Chaetomium tenue</name>
    <dbReference type="NCBI Taxonomy" id="1854479"/>
    <lineage>
        <taxon>Eukaryota</taxon>
        <taxon>Fungi</taxon>
        <taxon>Dikarya</taxon>
        <taxon>Ascomycota</taxon>
        <taxon>Pezizomycotina</taxon>
        <taxon>Sordariomycetes</taxon>
        <taxon>Sordariomycetidae</taxon>
        <taxon>Sordariales</taxon>
        <taxon>Chaetomiaceae</taxon>
        <taxon>Chaetomium</taxon>
    </lineage>
</organism>
<sequence>MATHLPAGLSPDSVDVVTELSSIITRLRAAQQQQQQPQQQSTTAATSAPGTKHATGVTGTTPLPSAATPNAGNSTQQHNHPSSSTTNQQQQHPHPLSHAPNNTGTTPKPNHPTTTNTTGTNTNPNPDPDTQLLSVKELPSATDGLKHKLQRARAAVRTLGDVRRAVAQQEAEMRALEGRRAAQARALGRAQADGLVFVRGGSVGGGGERGEGGEGEGGERMVE</sequence>
<dbReference type="Proteomes" id="UP000724584">
    <property type="component" value="Unassembled WGS sequence"/>
</dbReference>
<gene>
    <name evidence="1" type="ORF">F5144DRAFT_615348</name>
</gene>
<evidence type="ECO:0000313" key="1">
    <source>
        <dbReference type="EMBL" id="KAH6623606.1"/>
    </source>
</evidence>
<proteinExistence type="predicted"/>
<dbReference type="EMBL" id="JAGIZQ010000006">
    <property type="protein sequence ID" value="KAH6623606.1"/>
    <property type="molecule type" value="Genomic_DNA"/>
</dbReference>